<dbReference type="SUPFAM" id="SSF48452">
    <property type="entry name" value="TPR-like"/>
    <property type="match status" value="2"/>
</dbReference>
<dbReference type="InterPro" id="IPR011990">
    <property type="entry name" value="TPR-like_helical_dom_sf"/>
</dbReference>
<dbReference type="Proteomes" id="UP000001542">
    <property type="component" value="Unassembled WGS sequence"/>
</dbReference>
<feature type="repeat" description="TPR" evidence="3">
    <location>
        <begin position="372"/>
        <end position="405"/>
    </location>
</feature>
<dbReference type="OrthoDB" id="329563at2759"/>
<dbReference type="InParanoid" id="A2F4U8"/>
<evidence type="ECO:0000256" key="1">
    <source>
        <dbReference type="ARBA" id="ARBA00022803"/>
    </source>
</evidence>
<proteinExistence type="inferred from homology"/>
<dbReference type="STRING" id="5722.A2F4U8"/>
<dbReference type="InterPro" id="IPR019734">
    <property type="entry name" value="TPR_rpt"/>
</dbReference>
<dbReference type="VEuPathDB" id="TrichDB:TVAG_196160"/>
<dbReference type="PANTHER" id="PTHR12558:SF13">
    <property type="entry name" value="CELL DIVISION CYCLE PROTEIN 27 HOMOLOG"/>
    <property type="match status" value="1"/>
</dbReference>
<dbReference type="SMART" id="SM00028">
    <property type="entry name" value="TPR"/>
    <property type="match status" value="7"/>
</dbReference>
<sequence>MYDNVILLCQEAFALARSAKILTYYAKAYLESNSATQAVLLCKQNINLIWESQELFVIYVQSLLECGKFTDAEAIIQKSYQNFPEMEEDIKVALKYYTGLICTRTHRHEDASKYYEEAVQMNSSIVSIIPKTSDKFQPAKQKNENKNKSHLLTPSQIRERKSIGSKLPIPKKSIPISTQLLKKPMSIIEMSKKLPSEMQDSILVLLLSAEYYFRCSKYTEAAAIFSRLYEIHPHTVLGVDIYSTTLWQLKDEKKLNEVSRRALEIAPNKPESWVAAGNLLSIQHNSDAAVQMFQRAAGIDHSCSYPLALAGHELLLLDSLSEASKLFRESIDRNPQEWSAWYGLGSVHFKQDNFGAAQYYMRKALDANPDSSVLHYVYAMILRKCGNEEEASEHFDLAISLDPSNLVPVFQKGVMAADSGDPIEALELLNKAESLAPHEPGIAYTKAVIAESLGDTAGAAEMYTNALVFGHPEKKEIHSALEKMMDSVINNFLS</sequence>
<evidence type="ECO:0000313" key="5">
    <source>
        <dbReference type="Proteomes" id="UP000001542"/>
    </source>
</evidence>
<dbReference type="OMA" id="HEDASKY"/>
<dbReference type="PANTHER" id="PTHR12558">
    <property type="entry name" value="CELL DIVISION CYCLE 16,23,27"/>
    <property type="match status" value="1"/>
</dbReference>
<dbReference type="VEuPathDB" id="TrichDB:TVAGG3_0088590"/>
<dbReference type="Pfam" id="PF13181">
    <property type="entry name" value="TPR_8"/>
    <property type="match status" value="1"/>
</dbReference>
<accession>A2F4U8</accession>
<reference evidence="4" key="2">
    <citation type="journal article" date="2007" name="Science">
        <title>Draft genome sequence of the sexually transmitted pathogen Trichomonas vaginalis.</title>
        <authorList>
            <person name="Carlton J.M."/>
            <person name="Hirt R.P."/>
            <person name="Silva J.C."/>
            <person name="Delcher A.L."/>
            <person name="Schatz M."/>
            <person name="Zhao Q."/>
            <person name="Wortman J.R."/>
            <person name="Bidwell S.L."/>
            <person name="Alsmark U.C.M."/>
            <person name="Besteiro S."/>
            <person name="Sicheritz-Ponten T."/>
            <person name="Noel C.J."/>
            <person name="Dacks J.B."/>
            <person name="Foster P.G."/>
            <person name="Simillion C."/>
            <person name="Van de Peer Y."/>
            <person name="Miranda-Saavedra D."/>
            <person name="Barton G.J."/>
            <person name="Westrop G.D."/>
            <person name="Mueller S."/>
            <person name="Dessi D."/>
            <person name="Fiori P.L."/>
            <person name="Ren Q."/>
            <person name="Paulsen I."/>
            <person name="Zhang H."/>
            <person name="Bastida-Corcuera F.D."/>
            <person name="Simoes-Barbosa A."/>
            <person name="Brown M.T."/>
            <person name="Hayes R.D."/>
            <person name="Mukherjee M."/>
            <person name="Okumura C.Y."/>
            <person name="Schneider R."/>
            <person name="Smith A.J."/>
            <person name="Vanacova S."/>
            <person name="Villalvazo M."/>
            <person name="Haas B.J."/>
            <person name="Pertea M."/>
            <person name="Feldblyum T.V."/>
            <person name="Utterback T.R."/>
            <person name="Shu C.L."/>
            <person name="Osoegawa K."/>
            <person name="de Jong P.J."/>
            <person name="Hrdy I."/>
            <person name="Horvathova L."/>
            <person name="Zubacova Z."/>
            <person name="Dolezal P."/>
            <person name="Malik S.B."/>
            <person name="Logsdon J.M. Jr."/>
            <person name="Henze K."/>
            <person name="Gupta A."/>
            <person name="Wang C.C."/>
            <person name="Dunne R.L."/>
            <person name="Upcroft J.A."/>
            <person name="Upcroft P."/>
            <person name="White O."/>
            <person name="Salzberg S.L."/>
            <person name="Tang P."/>
            <person name="Chiu C.-H."/>
            <person name="Lee Y.-S."/>
            <person name="Embley T.M."/>
            <person name="Coombs G.H."/>
            <person name="Mottram J.C."/>
            <person name="Tachezy J."/>
            <person name="Fraser-Liggett C.M."/>
            <person name="Johnson P.J."/>
        </authorList>
    </citation>
    <scope>NUCLEOTIDE SEQUENCE [LARGE SCALE GENOMIC DNA]</scope>
    <source>
        <strain evidence="4">G3</strain>
    </source>
</reference>
<name>A2F4U8_TRIV3</name>
<keyword evidence="5" id="KW-1185">Reference proteome</keyword>
<feature type="repeat" description="TPR" evidence="3">
    <location>
        <begin position="338"/>
        <end position="371"/>
    </location>
</feature>
<organism evidence="4 5">
    <name type="scientific">Trichomonas vaginalis (strain ATCC PRA-98 / G3)</name>
    <dbReference type="NCBI Taxonomy" id="412133"/>
    <lineage>
        <taxon>Eukaryota</taxon>
        <taxon>Metamonada</taxon>
        <taxon>Parabasalia</taxon>
        <taxon>Trichomonadida</taxon>
        <taxon>Trichomonadidae</taxon>
        <taxon>Trichomonas</taxon>
    </lineage>
</organism>
<dbReference type="GO" id="GO:0007091">
    <property type="term" value="P:metaphase/anaphase transition of mitotic cell cycle"/>
    <property type="evidence" value="ECO:0000318"/>
    <property type="project" value="GO_Central"/>
</dbReference>
<dbReference type="EMBL" id="DS113615">
    <property type="protein sequence ID" value="EAY00056.1"/>
    <property type="molecule type" value="Genomic_DNA"/>
</dbReference>
<dbReference type="GO" id="GO:0005680">
    <property type="term" value="C:anaphase-promoting complex"/>
    <property type="evidence" value="ECO:0000318"/>
    <property type="project" value="GO_Central"/>
</dbReference>
<dbReference type="SMR" id="A2F4U8"/>
<evidence type="ECO:0000313" key="4">
    <source>
        <dbReference type="EMBL" id="EAY00056.1"/>
    </source>
</evidence>
<gene>
    <name evidence="4" type="ORF">TVAG_196160</name>
</gene>
<dbReference type="GO" id="GO:0031145">
    <property type="term" value="P:anaphase-promoting complex-dependent catabolic process"/>
    <property type="evidence" value="ECO:0000318"/>
    <property type="project" value="GO_Central"/>
</dbReference>
<dbReference type="GO" id="GO:0016567">
    <property type="term" value="P:protein ubiquitination"/>
    <property type="evidence" value="ECO:0000318"/>
    <property type="project" value="GO_Central"/>
</dbReference>
<protein>
    <submittedName>
        <fullName evidence="4">TPR Domain containing protein</fullName>
    </submittedName>
</protein>
<dbReference type="eggNOG" id="KOG1126">
    <property type="taxonomic scope" value="Eukaryota"/>
</dbReference>
<evidence type="ECO:0000256" key="2">
    <source>
        <dbReference type="ARBA" id="ARBA00038210"/>
    </source>
</evidence>
<dbReference type="GO" id="GO:0051301">
    <property type="term" value="P:cell division"/>
    <property type="evidence" value="ECO:0000318"/>
    <property type="project" value="GO_Central"/>
</dbReference>
<dbReference type="Pfam" id="PF13432">
    <property type="entry name" value="TPR_16"/>
    <property type="match status" value="1"/>
</dbReference>
<dbReference type="PROSITE" id="PS50005">
    <property type="entry name" value="TPR"/>
    <property type="match status" value="2"/>
</dbReference>
<reference evidence="4" key="1">
    <citation type="submission" date="2006-10" db="EMBL/GenBank/DDBJ databases">
        <authorList>
            <person name="Amadeo P."/>
            <person name="Zhao Q."/>
            <person name="Wortman J."/>
            <person name="Fraser-Liggett C."/>
            <person name="Carlton J."/>
        </authorList>
    </citation>
    <scope>NUCLEOTIDE SEQUENCE</scope>
    <source>
        <strain evidence="4">G3</strain>
    </source>
</reference>
<dbReference type="GO" id="GO:0005737">
    <property type="term" value="C:cytoplasm"/>
    <property type="evidence" value="ECO:0000318"/>
    <property type="project" value="GO_Central"/>
</dbReference>
<dbReference type="AlphaFoldDB" id="A2F4U8"/>
<dbReference type="KEGG" id="tva:4757872"/>
<dbReference type="RefSeq" id="XP_001312985.1">
    <property type="nucleotide sequence ID" value="XM_001312984.1"/>
</dbReference>
<dbReference type="Gene3D" id="1.25.40.10">
    <property type="entry name" value="Tetratricopeptide repeat domain"/>
    <property type="match status" value="1"/>
</dbReference>
<keyword evidence="1 3" id="KW-0802">TPR repeat</keyword>
<evidence type="ECO:0000256" key="3">
    <source>
        <dbReference type="PROSITE-ProRule" id="PRU00339"/>
    </source>
</evidence>
<comment type="similarity">
    <text evidence="2">Belongs to the APC3/CDC27 family.</text>
</comment>